<dbReference type="PANTHER" id="PTHR46481:SF9">
    <property type="entry name" value="ZINC FINGER BED DOMAIN-CONTAINING PROTEIN 1-LIKE"/>
    <property type="match status" value="1"/>
</dbReference>
<dbReference type="Proteomes" id="UP000037035">
    <property type="component" value="Unassembled WGS sequence"/>
</dbReference>
<accession>A0A0L6VSA0</accession>
<sequence length="154" mass="17265">MTHAANIMKLLKPLSEATKILCGSTYPTLNTVLPVYLFLIQQLYSVQRVYAIKKPVYICAMILDPKFKTTFSTLLALLKSTTKSTKPQPSSYFASKLYQLPPNVCGVPAKINQYLKEDNEPKGVKVLTYWANRHKTFPHLAKMACCFLSSPATS</sequence>
<dbReference type="InterPro" id="IPR012337">
    <property type="entry name" value="RNaseH-like_sf"/>
</dbReference>
<dbReference type="AlphaFoldDB" id="A0A0L6VSA0"/>
<dbReference type="InterPro" id="IPR052035">
    <property type="entry name" value="ZnF_BED_domain_contain"/>
</dbReference>
<gene>
    <name evidence="2" type="ORF">VP01_11259g1</name>
</gene>
<organism evidence="2 3">
    <name type="scientific">Puccinia sorghi</name>
    <dbReference type="NCBI Taxonomy" id="27349"/>
    <lineage>
        <taxon>Eukaryota</taxon>
        <taxon>Fungi</taxon>
        <taxon>Dikarya</taxon>
        <taxon>Basidiomycota</taxon>
        <taxon>Pucciniomycotina</taxon>
        <taxon>Pucciniomycetes</taxon>
        <taxon>Pucciniales</taxon>
        <taxon>Pucciniaceae</taxon>
        <taxon>Puccinia</taxon>
    </lineage>
</organism>
<evidence type="ECO:0000313" key="3">
    <source>
        <dbReference type="Proteomes" id="UP000037035"/>
    </source>
</evidence>
<dbReference type="InterPro" id="IPR008906">
    <property type="entry name" value="HATC_C_dom"/>
</dbReference>
<dbReference type="GO" id="GO:0046983">
    <property type="term" value="F:protein dimerization activity"/>
    <property type="evidence" value="ECO:0007669"/>
    <property type="project" value="InterPro"/>
</dbReference>
<dbReference type="VEuPathDB" id="FungiDB:VP01_11259g1"/>
<dbReference type="OrthoDB" id="2505635at2759"/>
<evidence type="ECO:0000313" key="2">
    <source>
        <dbReference type="EMBL" id="KNZ63576.1"/>
    </source>
</evidence>
<reference evidence="2 3" key="1">
    <citation type="submission" date="2015-08" db="EMBL/GenBank/DDBJ databases">
        <title>Next Generation Sequencing and Analysis of the Genome of Puccinia sorghi L Schw, the Causal Agent of Maize Common Rust.</title>
        <authorList>
            <person name="Rochi L."/>
            <person name="Burguener G."/>
            <person name="Darino M."/>
            <person name="Turjanski A."/>
            <person name="Kreff E."/>
            <person name="Dieguez M.J."/>
            <person name="Sacco F."/>
        </authorList>
    </citation>
    <scope>NUCLEOTIDE SEQUENCE [LARGE SCALE GENOMIC DNA]</scope>
    <source>
        <strain evidence="2 3">RO10H11247</strain>
    </source>
</reference>
<evidence type="ECO:0000259" key="1">
    <source>
        <dbReference type="Pfam" id="PF05699"/>
    </source>
</evidence>
<dbReference type="Pfam" id="PF05699">
    <property type="entry name" value="Dimer_Tnp_hAT"/>
    <property type="match status" value="1"/>
</dbReference>
<comment type="caution">
    <text evidence="2">The sequence shown here is derived from an EMBL/GenBank/DDBJ whole genome shotgun (WGS) entry which is preliminary data.</text>
</comment>
<name>A0A0L6VSA0_9BASI</name>
<keyword evidence="3" id="KW-1185">Reference proteome</keyword>
<feature type="domain" description="HAT C-terminal dimerisation" evidence="1">
    <location>
        <begin position="111"/>
        <end position="154"/>
    </location>
</feature>
<dbReference type="SUPFAM" id="SSF53098">
    <property type="entry name" value="Ribonuclease H-like"/>
    <property type="match status" value="1"/>
</dbReference>
<dbReference type="PANTHER" id="PTHR46481">
    <property type="entry name" value="ZINC FINGER BED DOMAIN-CONTAINING PROTEIN 4"/>
    <property type="match status" value="1"/>
</dbReference>
<proteinExistence type="predicted"/>
<feature type="non-terminal residue" evidence="2">
    <location>
        <position position="154"/>
    </location>
</feature>
<dbReference type="EMBL" id="LAVV01001398">
    <property type="protein sequence ID" value="KNZ63576.1"/>
    <property type="molecule type" value="Genomic_DNA"/>
</dbReference>
<protein>
    <recommendedName>
        <fullName evidence="1">HAT C-terminal dimerisation domain-containing protein</fullName>
    </recommendedName>
</protein>